<comment type="caution">
    <text evidence="1">The sequence shown here is derived from an EMBL/GenBank/DDBJ whole genome shotgun (WGS) entry which is preliminary data.</text>
</comment>
<organism evidence="1 2">
    <name type="scientific">Candidatus Merdivivens pullistercoris</name>
    <dbReference type="NCBI Taxonomy" id="2840873"/>
    <lineage>
        <taxon>Bacteria</taxon>
        <taxon>Pseudomonadati</taxon>
        <taxon>Bacteroidota</taxon>
        <taxon>Bacteroidia</taxon>
        <taxon>Bacteroidales</taxon>
        <taxon>Muribaculaceae</taxon>
        <taxon>Muribaculaceae incertae sedis</taxon>
        <taxon>Candidatus Merdivivens</taxon>
    </lineage>
</organism>
<reference evidence="1" key="1">
    <citation type="submission" date="2020-10" db="EMBL/GenBank/DDBJ databases">
        <authorList>
            <person name="Gilroy R."/>
        </authorList>
    </citation>
    <scope>NUCLEOTIDE SEQUENCE</scope>
    <source>
        <strain evidence="1">10037</strain>
    </source>
</reference>
<protein>
    <recommendedName>
        <fullName evidence="3">Lipoprotein</fullName>
    </recommendedName>
</protein>
<sequence length="143" mass="15813">MSHLTRIITIACLVSGMAALSSCNKEITMTDSQKAFTQMAQPGLVSGNAYTIEFSASGYQLSSTTDGKYRIMADDQSQYVEAAVSGDLGKIGSSNKVLLKWFKQENLSEKELTMILSHSDNKTNTYWLWNEEESTGVIIRKLI</sequence>
<name>A0A9D9I515_9BACT</name>
<dbReference type="AlphaFoldDB" id="A0A9D9I515"/>
<gene>
    <name evidence="1" type="ORF">IAB93_09030</name>
</gene>
<reference evidence="1" key="2">
    <citation type="journal article" date="2021" name="PeerJ">
        <title>Extensive microbial diversity within the chicken gut microbiome revealed by metagenomics and culture.</title>
        <authorList>
            <person name="Gilroy R."/>
            <person name="Ravi A."/>
            <person name="Getino M."/>
            <person name="Pursley I."/>
            <person name="Horton D.L."/>
            <person name="Alikhan N.F."/>
            <person name="Baker D."/>
            <person name="Gharbi K."/>
            <person name="Hall N."/>
            <person name="Watson M."/>
            <person name="Adriaenssens E.M."/>
            <person name="Foster-Nyarko E."/>
            <person name="Jarju S."/>
            <person name="Secka A."/>
            <person name="Antonio M."/>
            <person name="Oren A."/>
            <person name="Chaudhuri R.R."/>
            <person name="La Ragione R."/>
            <person name="Hildebrand F."/>
            <person name="Pallen M.J."/>
        </authorList>
    </citation>
    <scope>NUCLEOTIDE SEQUENCE</scope>
    <source>
        <strain evidence="1">10037</strain>
    </source>
</reference>
<dbReference type="Proteomes" id="UP000823597">
    <property type="component" value="Unassembled WGS sequence"/>
</dbReference>
<evidence type="ECO:0008006" key="3">
    <source>
        <dbReference type="Google" id="ProtNLM"/>
    </source>
</evidence>
<dbReference type="EMBL" id="JADIME010000094">
    <property type="protein sequence ID" value="MBO8466116.1"/>
    <property type="molecule type" value="Genomic_DNA"/>
</dbReference>
<accession>A0A9D9I515</accession>
<dbReference type="PROSITE" id="PS51257">
    <property type="entry name" value="PROKAR_LIPOPROTEIN"/>
    <property type="match status" value="1"/>
</dbReference>
<proteinExistence type="predicted"/>
<evidence type="ECO:0000313" key="2">
    <source>
        <dbReference type="Proteomes" id="UP000823597"/>
    </source>
</evidence>
<evidence type="ECO:0000313" key="1">
    <source>
        <dbReference type="EMBL" id="MBO8466116.1"/>
    </source>
</evidence>